<evidence type="ECO:0000256" key="4">
    <source>
        <dbReference type="ARBA" id="ARBA00022679"/>
    </source>
</evidence>
<evidence type="ECO:0000256" key="2">
    <source>
        <dbReference type="ARBA" id="ARBA00009948"/>
    </source>
</evidence>
<dbReference type="NCBIfam" id="TIGR01356">
    <property type="entry name" value="aroA"/>
    <property type="match status" value="1"/>
</dbReference>
<keyword evidence="4 7" id="KW-0808">Transferase</keyword>
<dbReference type="PROSITE" id="PS00885">
    <property type="entry name" value="EPSP_SYNTHASE_2"/>
    <property type="match status" value="1"/>
</dbReference>
<feature type="binding site" evidence="7">
    <location>
        <position position="141"/>
    </location>
    <ligand>
        <name>phosphoenolpyruvate</name>
        <dbReference type="ChEBI" id="CHEBI:58702"/>
    </ligand>
</feature>
<dbReference type="InterPro" id="IPR023193">
    <property type="entry name" value="EPSP_synthase_CS"/>
</dbReference>
<dbReference type="KEGG" id="bhc:JFL75_01395"/>
<dbReference type="InterPro" id="IPR006264">
    <property type="entry name" value="EPSP_synthase"/>
</dbReference>
<accession>A0A7T7XNJ4</accession>
<feature type="binding site" evidence="7">
    <location>
        <position position="185"/>
    </location>
    <ligand>
        <name>3-phosphoshikimate</name>
        <dbReference type="ChEBI" id="CHEBI:145989"/>
    </ligand>
</feature>
<comment type="caution">
    <text evidence="7">Lacks conserved residue(s) required for the propagation of feature annotation.</text>
</comment>
<evidence type="ECO:0000259" key="8">
    <source>
        <dbReference type="Pfam" id="PF00275"/>
    </source>
</evidence>
<feature type="binding site" evidence="7">
    <location>
        <position position="183"/>
    </location>
    <ligand>
        <name>3-phosphoshikimate</name>
        <dbReference type="ChEBI" id="CHEBI:145989"/>
    </ligand>
</feature>
<comment type="catalytic activity">
    <reaction evidence="6">
        <text>3-phosphoshikimate + phosphoenolpyruvate = 5-O-(1-carboxyvinyl)-3-phosphoshikimate + phosphate</text>
        <dbReference type="Rhea" id="RHEA:21256"/>
        <dbReference type="ChEBI" id="CHEBI:43474"/>
        <dbReference type="ChEBI" id="CHEBI:57701"/>
        <dbReference type="ChEBI" id="CHEBI:58702"/>
        <dbReference type="ChEBI" id="CHEBI:145989"/>
        <dbReference type="EC" id="2.5.1.19"/>
    </reaction>
    <physiologicalReaction direction="left-to-right" evidence="6">
        <dbReference type="Rhea" id="RHEA:21257"/>
    </physiologicalReaction>
</comment>
<comment type="subunit">
    <text evidence="7">Monomer.</text>
</comment>
<comment type="subcellular location">
    <subcellularLocation>
        <location evidence="7">Cytoplasm</location>
    </subcellularLocation>
</comment>
<dbReference type="InterPro" id="IPR001986">
    <property type="entry name" value="Enolpyruvate_Tfrase_dom"/>
</dbReference>
<proteinExistence type="inferred from homology"/>
<gene>
    <name evidence="7 9" type="primary">aroA</name>
    <name evidence="9" type="ORF">JFL75_01395</name>
</gene>
<evidence type="ECO:0000256" key="6">
    <source>
        <dbReference type="ARBA" id="ARBA00044633"/>
    </source>
</evidence>
<reference evidence="9" key="1">
    <citation type="submission" date="2021-01" db="EMBL/GenBank/DDBJ databases">
        <title>Description of Breznakiella homolactica.</title>
        <authorList>
            <person name="Song Y."/>
            <person name="Brune A."/>
        </authorList>
    </citation>
    <scope>NUCLEOTIDE SEQUENCE</scope>
    <source>
        <strain evidence="9">RmG30</strain>
    </source>
</reference>
<dbReference type="GO" id="GO:0003866">
    <property type="term" value="F:3-phosphoshikimate 1-carboxyvinyltransferase activity"/>
    <property type="evidence" value="ECO:0007669"/>
    <property type="project" value="UniProtKB-UniRule"/>
</dbReference>
<keyword evidence="5 7" id="KW-0057">Aromatic amino acid biosynthesis</keyword>
<feature type="binding site" evidence="7">
    <location>
        <position position="113"/>
    </location>
    <ligand>
        <name>phosphoenolpyruvate</name>
        <dbReference type="ChEBI" id="CHEBI:58702"/>
    </ligand>
</feature>
<comment type="pathway">
    <text evidence="1 7">Metabolic intermediate biosynthesis; chorismate biosynthesis; chorismate from D-erythrose 4-phosphate and phosphoenolpyruvate: step 6/7.</text>
</comment>
<dbReference type="UniPathway" id="UPA00053">
    <property type="reaction ID" value="UER00089"/>
</dbReference>
<feature type="binding site" evidence="7">
    <location>
        <position position="424"/>
    </location>
    <ligand>
        <name>phosphoenolpyruvate</name>
        <dbReference type="ChEBI" id="CHEBI:58702"/>
    </ligand>
</feature>
<comment type="similarity">
    <text evidence="2 7">Belongs to the EPSP synthase family.</text>
</comment>
<comment type="function">
    <text evidence="7">Catalyzes the transfer of the enolpyruvyl moiety of phosphoenolpyruvate (PEP) to the 5-hydroxyl of shikimate-3-phosphate (S3P) to produce enolpyruvyl shikimate-3-phosphate and inorganic phosphate.</text>
</comment>
<evidence type="ECO:0000256" key="3">
    <source>
        <dbReference type="ARBA" id="ARBA00022605"/>
    </source>
</evidence>
<evidence type="ECO:0000256" key="5">
    <source>
        <dbReference type="ARBA" id="ARBA00023141"/>
    </source>
</evidence>
<dbReference type="Proteomes" id="UP000595917">
    <property type="component" value="Chromosome"/>
</dbReference>
<evidence type="ECO:0000313" key="10">
    <source>
        <dbReference type="Proteomes" id="UP000595917"/>
    </source>
</evidence>
<dbReference type="EC" id="2.5.1.19" evidence="7"/>
<keyword evidence="7" id="KW-0963">Cytoplasm</keyword>
<evidence type="ECO:0000256" key="1">
    <source>
        <dbReference type="ARBA" id="ARBA00004811"/>
    </source>
</evidence>
<dbReference type="InterPro" id="IPR013792">
    <property type="entry name" value="RNA3'P_cycl/enolpyr_Trfase_a/b"/>
</dbReference>
<feature type="active site" description="Proton acceptor" evidence="7">
    <location>
        <position position="346"/>
    </location>
</feature>
<feature type="binding site" evidence="7">
    <location>
        <position position="20"/>
    </location>
    <ligand>
        <name>phosphoenolpyruvate</name>
        <dbReference type="ChEBI" id="CHEBI:58702"/>
    </ligand>
</feature>
<keyword evidence="10" id="KW-1185">Reference proteome</keyword>
<sequence>MRAIVRPTPFSGTLRIPASKSHTIRRLLIAAMADGISEIQYPLDSLDSRSCVSVCRALGADVEEIRSSDGNCPNPADAEGKKLVSWKVTGLGLGTAGSSVTIPAAPLDVGNSGTTLFLALAMAAHGTGDIVFTGDEQIQARSAAPLLTALSGLGVSVDSKNGTVPCTIRGPWKGGRVTVECTTSQYLSALLLAAPLAPAGTVTEIDVPLLNEKPYVEITLSYLESHGIPYEKSDDFSYFRIPGGASYKPATGTVSGDFSSAAFPGCAAAVSGGPVTLLGLDPEDLQGDKAVFDMLQRMGCSVEWTKRPPSVPSINETAIKESPWELTISREGTLRAGELDLNATPDLLPVLTAAACYASGETGLVNVAHARIKETDRIAVMARELGKLGAVIEELSDGLIVRGKGGQGIPPLRGGKVDGHGDHRVIMALAVAALGADKPVEIDTAERAAVTYPGFLEQLGADILE</sequence>
<feature type="binding site" evidence="7">
    <location>
        <position position="185"/>
    </location>
    <ligand>
        <name>phosphoenolpyruvate</name>
        <dbReference type="ChEBI" id="CHEBI:58702"/>
    </ligand>
</feature>
<dbReference type="CDD" id="cd01556">
    <property type="entry name" value="EPSP_synthase"/>
    <property type="match status" value="1"/>
</dbReference>
<feature type="binding site" evidence="7">
    <location>
        <position position="20"/>
    </location>
    <ligand>
        <name>3-phosphoshikimate</name>
        <dbReference type="ChEBI" id="CHEBI:145989"/>
    </ligand>
</feature>
<evidence type="ECO:0000256" key="7">
    <source>
        <dbReference type="HAMAP-Rule" id="MF_00210"/>
    </source>
</evidence>
<dbReference type="GO" id="GO:0009073">
    <property type="term" value="P:aromatic amino acid family biosynthetic process"/>
    <property type="evidence" value="ECO:0007669"/>
    <property type="project" value="UniProtKB-KW"/>
</dbReference>
<dbReference type="PANTHER" id="PTHR21090:SF5">
    <property type="entry name" value="PENTAFUNCTIONAL AROM POLYPEPTIDE"/>
    <property type="match status" value="1"/>
</dbReference>
<feature type="binding site" evidence="7">
    <location>
        <position position="373"/>
    </location>
    <ligand>
        <name>3-phosphoshikimate</name>
        <dbReference type="ChEBI" id="CHEBI:145989"/>
    </ligand>
</feature>
<dbReference type="RefSeq" id="WP_215626904.1">
    <property type="nucleotide sequence ID" value="NZ_CP067089.2"/>
</dbReference>
<dbReference type="EMBL" id="CP067089">
    <property type="protein sequence ID" value="QQO09601.1"/>
    <property type="molecule type" value="Genomic_DNA"/>
</dbReference>
<feature type="domain" description="Enolpyruvate transferase" evidence="8">
    <location>
        <begin position="7"/>
        <end position="459"/>
    </location>
</feature>
<evidence type="ECO:0000313" key="9">
    <source>
        <dbReference type="EMBL" id="QQO09601.1"/>
    </source>
</evidence>
<dbReference type="PANTHER" id="PTHR21090">
    <property type="entry name" value="AROM/DEHYDROQUINATE SYNTHASE"/>
    <property type="match status" value="1"/>
</dbReference>
<dbReference type="Pfam" id="PF00275">
    <property type="entry name" value="EPSP_synthase"/>
    <property type="match status" value="1"/>
</dbReference>
<feature type="binding site" evidence="7">
    <location>
        <position position="25"/>
    </location>
    <ligand>
        <name>3-phosphoshikimate</name>
        <dbReference type="ChEBI" id="CHEBI:145989"/>
    </ligand>
</feature>
<dbReference type="AlphaFoldDB" id="A0A7T7XNJ4"/>
<dbReference type="Gene3D" id="3.65.10.10">
    <property type="entry name" value="Enolpyruvate transferase domain"/>
    <property type="match status" value="2"/>
</dbReference>
<feature type="binding site" evidence="7">
    <location>
        <position position="184"/>
    </location>
    <ligand>
        <name>3-phosphoshikimate</name>
        <dbReference type="ChEBI" id="CHEBI:145989"/>
    </ligand>
</feature>
<feature type="binding site" evidence="7">
    <location>
        <position position="377"/>
    </location>
    <ligand>
        <name>phosphoenolpyruvate</name>
        <dbReference type="ChEBI" id="CHEBI:58702"/>
    </ligand>
</feature>
<dbReference type="PIRSF" id="PIRSF000505">
    <property type="entry name" value="EPSPS"/>
    <property type="match status" value="1"/>
</dbReference>
<dbReference type="GO" id="GO:0009423">
    <property type="term" value="P:chorismate biosynthetic process"/>
    <property type="evidence" value="ECO:0007669"/>
    <property type="project" value="UniProtKB-UniRule"/>
</dbReference>
<keyword evidence="3 7" id="KW-0028">Amino-acid biosynthesis</keyword>
<dbReference type="HAMAP" id="MF_00210">
    <property type="entry name" value="EPSP_synth"/>
    <property type="match status" value="1"/>
</dbReference>
<protein>
    <recommendedName>
        <fullName evidence="7">3-phosphoshikimate 1-carboxyvinyltransferase</fullName>
        <ecNumber evidence="7">2.5.1.19</ecNumber>
    </recommendedName>
    <alternativeName>
        <fullName evidence="7">5-enolpyruvylshikimate-3-phosphate synthase</fullName>
        <shortName evidence="7">EPSP synthase</shortName>
        <shortName evidence="7">EPSPS</shortName>
    </alternativeName>
</protein>
<dbReference type="GO" id="GO:0005737">
    <property type="term" value="C:cytoplasm"/>
    <property type="evidence" value="ECO:0007669"/>
    <property type="project" value="UniProtKB-SubCell"/>
</dbReference>
<dbReference type="SUPFAM" id="SSF55205">
    <property type="entry name" value="EPT/RTPC-like"/>
    <property type="match status" value="1"/>
</dbReference>
<dbReference type="InterPro" id="IPR036968">
    <property type="entry name" value="Enolpyruvate_Tfrase_sf"/>
</dbReference>
<organism evidence="9 10">
    <name type="scientific">Breznakiella homolactica</name>
    <dbReference type="NCBI Taxonomy" id="2798577"/>
    <lineage>
        <taxon>Bacteria</taxon>
        <taxon>Pseudomonadati</taxon>
        <taxon>Spirochaetota</taxon>
        <taxon>Spirochaetia</taxon>
        <taxon>Spirochaetales</taxon>
        <taxon>Breznakiellaceae</taxon>
        <taxon>Breznakiella</taxon>
    </lineage>
</organism>
<feature type="binding site" evidence="7">
    <location>
        <position position="21"/>
    </location>
    <ligand>
        <name>3-phosphoshikimate</name>
        <dbReference type="ChEBI" id="CHEBI:145989"/>
    </ligand>
</feature>
<dbReference type="GO" id="GO:0008652">
    <property type="term" value="P:amino acid biosynthetic process"/>
    <property type="evidence" value="ECO:0007669"/>
    <property type="project" value="UniProtKB-KW"/>
</dbReference>
<feature type="binding site" evidence="7">
    <location>
        <position position="346"/>
    </location>
    <ligand>
        <name>3-phosphoshikimate</name>
        <dbReference type="ChEBI" id="CHEBI:145989"/>
    </ligand>
</feature>
<name>A0A7T7XNJ4_9SPIR</name>